<reference evidence="2 3" key="1">
    <citation type="submission" date="2018-07" db="EMBL/GenBank/DDBJ databases">
        <title>Genomic Encyclopedia of Type Strains, Phase III (KMG-III): the genomes of soil and plant-associated and newly described type strains.</title>
        <authorList>
            <person name="Whitman W."/>
        </authorList>
    </citation>
    <scope>NUCLEOTIDE SEQUENCE [LARGE SCALE GENOMIC DNA]</scope>
    <source>
        <strain evidence="2 3">CECT 8488</strain>
    </source>
</reference>
<sequence length="93" mass="10131">MARTPQEIQTEFQRLKTVLNSLPPEKKGMAGELKKNMRGLQEEMKALEAGGQPGKKKKKRGSSAVLANMIVLVLLLVIGVFALSYFGGKLASM</sequence>
<keyword evidence="1" id="KW-0812">Transmembrane</keyword>
<evidence type="ECO:0000313" key="2">
    <source>
        <dbReference type="EMBL" id="RED54157.1"/>
    </source>
</evidence>
<dbReference type="RefSeq" id="WP_115935233.1">
    <property type="nucleotide sequence ID" value="NZ_QRDW01000001.1"/>
</dbReference>
<keyword evidence="3" id="KW-1185">Reference proteome</keyword>
<evidence type="ECO:0000256" key="1">
    <source>
        <dbReference type="SAM" id="Phobius"/>
    </source>
</evidence>
<keyword evidence="1" id="KW-1133">Transmembrane helix</keyword>
<dbReference type="EMBL" id="QRDW01000001">
    <property type="protein sequence ID" value="RED54157.1"/>
    <property type="molecule type" value="Genomic_DNA"/>
</dbReference>
<comment type="caution">
    <text evidence="2">The sequence shown here is derived from an EMBL/GenBank/DDBJ whole genome shotgun (WGS) entry which is preliminary data.</text>
</comment>
<gene>
    <name evidence="2" type="ORF">DFP90_101960</name>
</gene>
<name>A0A3D9HXD3_9PROT</name>
<feature type="transmembrane region" description="Helical" evidence="1">
    <location>
        <begin position="65"/>
        <end position="86"/>
    </location>
</feature>
<accession>A0A3D9HXD3</accession>
<organism evidence="2 3">
    <name type="scientific">Aestuariispira insulae</name>
    <dbReference type="NCBI Taxonomy" id="1461337"/>
    <lineage>
        <taxon>Bacteria</taxon>
        <taxon>Pseudomonadati</taxon>
        <taxon>Pseudomonadota</taxon>
        <taxon>Alphaproteobacteria</taxon>
        <taxon>Rhodospirillales</taxon>
        <taxon>Kiloniellaceae</taxon>
        <taxon>Aestuariispira</taxon>
    </lineage>
</organism>
<dbReference type="AlphaFoldDB" id="A0A3D9HXD3"/>
<evidence type="ECO:0000313" key="3">
    <source>
        <dbReference type="Proteomes" id="UP000256845"/>
    </source>
</evidence>
<protein>
    <submittedName>
        <fullName evidence="2">Uncharacterized protein</fullName>
    </submittedName>
</protein>
<dbReference type="Proteomes" id="UP000256845">
    <property type="component" value="Unassembled WGS sequence"/>
</dbReference>
<keyword evidence="1" id="KW-0472">Membrane</keyword>
<proteinExistence type="predicted"/>